<keyword evidence="1" id="KW-0732">Signal</keyword>
<keyword evidence="3" id="KW-1185">Reference proteome</keyword>
<evidence type="ECO:0000256" key="1">
    <source>
        <dbReference type="SAM" id="SignalP"/>
    </source>
</evidence>
<gene>
    <name evidence="2" type="ORF">LTR36_007994</name>
</gene>
<evidence type="ECO:0000313" key="2">
    <source>
        <dbReference type="EMBL" id="KAK4541393.1"/>
    </source>
</evidence>
<dbReference type="EMBL" id="JAVFHQ010000053">
    <property type="protein sequence ID" value="KAK4541393.1"/>
    <property type="molecule type" value="Genomic_DNA"/>
</dbReference>
<feature type="chain" id="PRO_5043754172" evidence="1">
    <location>
        <begin position="26"/>
        <end position="315"/>
    </location>
</feature>
<dbReference type="AlphaFoldDB" id="A0AAV9J8V6"/>
<organism evidence="2 3">
    <name type="scientific">Oleoguttula mirabilis</name>
    <dbReference type="NCBI Taxonomy" id="1507867"/>
    <lineage>
        <taxon>Eukaryota</taxon>
        <taxon>Fungi</taxon>
        <taxon>Dikarya</taxon>
        <taxon>Ascomycota</taxon>
        <taxon>Pezizomycotina</taxon>
        <taxon>Dothideomycetes</taxon>
        <taxon>Dothideomycetidae</taxon>
        <taxon>Mycosphaerellales</taxon>
        <taxon>Teratosphaeriaceae</taxon>
        <taxon>Oleoguttula</taxon>
    </lineage>
</organism>
<protein>
    <submittedName>
        <fullName evidence="2">Uncharacterized protein</fullName>
    </submittedName>
</protein>
<accession>A0AAV9J8V6</accession>
<feature type="signal peptide" evidence="1">
    <location>
        <begin position="1"/>
        <end position="25"/>
    </location>
</feature>
<proteinExistence type="predicted"/>
<sequence length="315" mass="34468">MRPIIRGSSLAILFLAASVISYAHTGPNSLHAVGREVDSEGLPSWSQRNLNTIERIYNLNVYPNNLPIVTNGASAVPAGLFNQNATGRISPVGNFTGFNDSIEYFFALAPVPQVDNGGAFYRADVVAFTTGCPEIASSLVYLHTGKVDNVTGVLNASLPTTILSQVAFWRFDDEGQVLRYQAWIPNLQTWLKIAQGIDYDGIQGRVNECKTTEALCPQIQERCTGSNQQYNSTASCIAELESKPFGNYDEAWGDNIVCRTIHLLLTLVRPDVHCPHVGPKGGSPPNNYKCVDIDYSVEYFDDAALFVSSDEFTCD</sequence>
<comment type="caution">
    <text evidence="2">The sequence shown here is derived from an EMBL/GenBank/DDBJ whole genome shotgun (WGS) entry which is preliminary data.</text>
</comment>
<reference evidence="2 3" key="1">
    <citation type="submission" date="2021-11" db="EMBL/GenBank/DDBJ databases">
        <title>Black yeast isolated from Biological Soil Crust.</title>
        <authorList>
            <person name="Kurbessoian T."/>
        </authorList>
    </citation>
    <scope>NUCLEOTIDE SEQUENCE [LARGE SCALE GENOMIC DNA]</scope>
    <source>
        <strain evidence="2 3">CCFEE 5522</strain>
    </source>
</reference>
<name>A0AAV9J8V6_9PEZI</name>
<evidence type="ECO:0000313" key="3">
    <source>
        <dbReference type="Proteomes" id="UP001324427"/>
    </source>
</evidence>
<dbReference type="Proteomes" id="UP001324427">
    <property type="component" value="Unassembled WGS sequence"/>
</dbReference>